<dbReference type="InterPro" id="IPR051122">
    <property type="entry name" value="SDR_DHRS6-like"/>
</dbReference>
<reference evidence="4" key="1">
    <citation type="journal article" date="2019" name="Int. J. Syst. Evol. Microbiol.">
        <title>The Global Catalogue of Microorganisms (GCM) 10K type strain sequencing project: providing services to taxonomists for standard genome sequencing and annotation.</title>
        <authorList>
            <consortium name="The Broad Institute Genomics Platform"/>
            <consortium name="The Broad Institute Genome Sequencing Center for Infectious Disease"/>
            <person name="Wu L."/>
            <person name="Ma J."/>
        </authorList>
    </citation>
    <scope>NUCLEOTIDE SEQUENCE [LARGE SCALE GENOMIC DNA]</scope>
    <source>
        <strain evidence="4">JCM 13022</strain>
    </source>
</reference>
<comment type="caution">
    <text evidence="3">The sequence shown here is derived from an EMBL/GenBank/DDBJ whole genome shotgun (WGS) entry which is preliminary data.</text>
</comment>
<evidence type="ECO:0000256" key="2">
    <source>
        <dbReference type="ARBA" id="ARBA00023002"/>
    </source>
</evidence>
<keyword evidence="2" id="KW-0560">Oxidoreductase</keyword>
<evidence type="ECO:0000313" key="4">
    <source>
        <dbReference type="Proteomes" id="UP001500467"/>
    </source>
</evidence>
<dbReference type="Gene3D" id="3.40.50.720">
    <property type="entry name" value="NAD(P)-binding Rossmann-like Domain"/>
    <property type="match status" value="1"/>
</dbReference>
<dbReference type="EMBL" id="BAAALM010000007">
    <property type="protein sequence ID" value="GAA1203658.1"/>
    <property type="molecule type" value="Genomic_DNA"/>
</dbReference>
<dbReference type="RefSeq" id="WP_253853046.1">
    <property type="nucleotide sequence ID" value="NZ_BAAALM010000007.1"/>
</dbReference>
<dbReference type="Pfam" id="PF13561">
    <property type="entry name" value="adh_short_C2"/>
    <property type="match status" value="1"/>
</dbReference>
<protein>
    <recommendedName>
        <fullName evidence="5">NAD(P)-dependent dehydrogenase, short-chain alcohol dehydrogenase family</fullName>
    </recommendedName>
</protein>
<dbReference type="PROSITE" id="PS00061">
    <property type="entry name" value="ADH_SHORT"/>
    <property type="match status" value="1"/>
</dbReference>
<dbReference type="PANTHER" id="PTHR43477:SF1">
    <property type="entry name" value="DIHYDROANTICAPSIN 7-DEHYDROGENASE"/>
    <property type="match status" value="1"/>
</dbReference>
<evidence type="ECO:0000313" key="3">
    <source>
        <dbReference type="EMBL" id="GAA1203658.1"/>
    </source>
</evidence>
<name>A0ABP4FXD1_9PSEU</name>
<proteinExistence type="inferred from homology"/>
<dbReference type="InterPro" id="IPR036291">
    <property type="entry name" value="NAD(P)-bd_dom_sf"/>
</dbReference>
<dbReference type="InterPro" id="IPR020904">
    <property type="entry name" value="Sc_DH/Rdtase_CS"/>
</dbReference>
<dbReference type="Proteomes" id="UP001500467">
    <property type="component" value="Unassembled WGS sequence"/>
</dbReference>
<organism evidence="3 4">
    <name type="scientific">Prauserella alba</name>
    <dbReference type="NCBI Taxonomy" id="176898"/>
    <lineage>
        <taxon>Bacteria</taxon>
        <taxon>Bacillati</taxon>
        <taxon>Actinomycetota</taxon>
        <taxon>Actinomycetes</taxon>
        <taxon>Pseudonocardiales</taxon>
        <taxon>Pseudonocardiaceae</taxon>
        <taxon>Prauserella</taxon>
    </lineage>
</organism>
<comment type="similarity">
    <text evidence="1">Belongs to the short-chain dehydrogenases/reductases (SDR) family.</text>
</comment>
<accession>A0ABP4FXD1</accession>
<dbReference type="PANTHER" id="PTHR43477">
    <property type="entry name" value="DIHYDROANTICAPSIN 7-DEHYDROGENASE"/>
    <property type="match status" value="1"/>
</dbReference>
<sequence>MGEPAGHPAPAVVVTGAAQGIGAAIAARFAGAGHPVIGVDLDDDRLHDAVAGWPGRGHVAVTGDAASADDLAAACEQAAATPGGLGTFVANAGHAKAGDSLDYAAEDWDNLLRVHLTGAMVGAQQAAARMPSGGALVLMSSINGMRGFPRRTAYGAAKAGVAGLIRGLAAEWASRGIRVNGIAPGPIKTELSAEFIRRGVIDEREFLARVPMDRFGLPTEVAELAFFLGTPLASYITGTVVPIDGGWSVQGVAC</sequence>
<keyword evidence="4" id="KW-1185">Reference proteome</keyword>
<gene>
    <name evidence="3" type="ORF">GCM10009675_21800</name>
</gene>
<dbReference type="InterPro" id="IPR002347">
    <property type="entry name" value="SDR_fam"/>
</dbReference>
<evidence type="ECO:0008006" key="5">
    <source>
        <dbReference type="Google" id="ProtNLM"/>
    </source>
</evidence>
<dbReference type="PRINTS" id="PR00081">
    <property type="entry name" value="GDHRDH"/>
</dbReference>
<dbReference type="CDD" id="cd05233">
    <property type="entry name" value="SDR_c"/>
    <property type="match status" value="1"/>
</dbReference>
<dbReference type="SUPFAM" id="SSF51735">
    <property type="entry name" value="NAD(P)-binding Rossmann-fold domains"/>
    <property type="match status" value="1"/>
</dbReference>
<evidence type="ECO:0000256" key="1">
    <source>
        <dbReference type="ARBA" id="ARBA00006484"/>
    </source>
</evidence>